<evidence type="ECO:0000256" key="8">
    <source>
        <dbReference type="ARBA" id="ARBA00022908"/>
    </source>
</evidence>
<feature type="DNA-binding region" description="Integrase-type" evidence="12">
    <location>
        <begin position="161"/>
        <end position="208"/>
    </location>
</feature>
<evidence type="ECO:0000256" key="6">
    <source>
        <dbReference type="ARBA" id="ARBA00022801"/>
    </source>
</evidence>
<dbReference type="GO" id="GO:0004519">
    <property type="term" value="F:endonuclease activity"/>
    <property type="evidence" value="ECO:0007669"/>
    <property type="project" value="UniProtKB-KW"/>
</dbReference>
<dbReference type="InterPro" id="IPR036397">
    <property type="entry name" value="RNaseH_sf"/>
</dbReference>
<keyword evidence="9" id="KW-0695">RNA-directed DNA polymerase</keyword>
<keyword evidence="5" id="KW-0255">Endonuclease</keyword>
<evidence type="ECO:0000256" key="12">
    <source>
        <dbReference type="PROSITE-ProRule" id="PRU00506"/>
    </source>
</evidence>
<dbReference type="InterPro" id="IPR012337">
    <property type="entry name" value="RNaseH-like_sf"/>
</dbReference>
<evidence type="ECO:0000256" key="9">
    <source>
        <dbReference type="ARBA" id="ARBA00022918"/>
    </source>
</evidence>
<feature type="region of interest" description="Disordered" evidence="13">
    <location>
        <begin position="211"/>
        <end position="255"/>
    </location>
</feature>
<evidence type="ECO:0000256" key="1">
    <source>
        <dbReference type="ARBA" id="ARBA00022679"/>
    </source>
</evidence>
<dbReference type="Gene3D" id="2.30.30.10">
    <property type="entry name" value="Integrase, C-terminal domain superfamily, retroviral"/>
    <property type="match status" value="1"/>
</dbReference>
<evidence type="ECO:0000256" key="13">
    <source>
        <dbReference type="SAM" id="MobiDB-lite"/>
    </source>
</evidence>
<proteinExistence type="predicted"/>
<dbReference type="AlphaFoldDB" id="E6Y2W5"/>
<keyword evidence="7" id="KW-0862">Zinc</keyword>
<evidence type="ECO:0000256" key="3">
    <source>
        <dbReference type="ARBA" id="ARBA00022722"/>
    </source>
</evidence>
<dbReference type="GO" id="GO:0003964">
    <property type="term" value="F:RNA-directed DNA polymerase activity"/>
    <property type="evidence" value="ECO:0007669"/>
    <property type="project" value="UniProtKB-KW"/>
</dbReference>
<name>E6Y2W5_NOTEU</name>
<keyword evidence="4" id="KW-0479">Metal-binding</keyword>
<dbReference type="EMBL" id="EU024534">
    <property type="protein sequence ID" value="ABY48897.1"/>
    <property type="molecule type" value="Genomic_DNA"/>
</dbReference>
<dbReference type="Gene3D" id="3.30.420.10">
    <property type="entry name" value="Ribonuclease H-like superfamily/Ribonuclease H"/>
    <property type="match status" value="1"/>
</dbReference>
<dbReference type="PROSITE" id="PS50994">
    <property type="entry name" value="INTEGRASE"/>
    <property type="match status" value="1"/>
</dbReference>
<dbReference type="GO" id="GO:0046872">
    <property type="term" value="F:metal ion binding"/>
    <property type="evidence" value="ECO:0007669"/>
    <property type="project" value="UniProtKB-KW"/>
</dbReference>
<dbReference type="PANTHER" id="PTHR41694">
    <property type="entry name" value="ENDOGENOUS RETROVIRUS GROUP K MEMBER POL PROTEIN"/>
    <property type="match status" value="1"/>
</dbReference>
<evidence type="ECO:0000256" key="4">
    <source>
        <dbReference type="ARBA" id="ARBA00022723"/>
    </source>
</evidence>
<dbReference type="GO" id="GO:0035613">
    <property type="term" value="F:RNA stem-loop binding"/>
    <property type="evidence" value="ECO:0007669"/>
    <property type="project" value="TreeGrafter"/>
</dbReference>
<sequence length="255" mass="28504">MDVTHLKGQCIHVTVDTWSGFLMVTLQPGESSAKVIQHLWHCFSVSGLPLEIKTDNGPAYTSQTLTHFLRDLGIRHVTGIPYNPQGQAIVERANLTLKAILAKQKRGKGHLTQSELDTAVYTHNFLHVSKNSHTTPAMRHFVTIPRQPRKESNTQAGNKDTWAMVKDMASGKWKGPYKILIWGPGYVCVSTGKGDAWIPIRRIRRWKPMSETVETQEVETPESPETPEKDHAPPESAANSFNLAAQRESSTHPNK</sequence>
<feature type="domain" description="Integrase-type" evidence="15">
    <location>
        <begin position="161"/>
        <end position="208"/>
    </location>
</feature>
<reference evidence="16" key="1">
    <citation type="submission" date="2007-07" db="EMBL/GenBank/DDBJ databases">
        <title>An Ultra-conserved, Active Retrovirus Defies the Centromere Paradox in Vertebrates.</title>
        <authorList>
            <person name="Ferreri G.C."/>
            <person name="Carone D.M."/>
            <person name="Brown J.D."/>
            <person name="Obergfell C."/>
            <person name="O'Neill M.J."/>
            <person name="O'Neill R.J."/>
        </authorList>
    </citation>
    <scope>NUCLEOTIDE SEQUENCE</scope>
    <source>
        <strain evidence="16">KERV.A4</strain>
    </source>
</reference>
<dbReference type="SUPFAM" id="SSF50122">
    <property type="entry name" value="DNA-binding domain of retroviral integrase"/>
    <property type="match status" value="1"/>
</dbReference>
<evidence type="ECO:0000259" key="14">
    <source>
        <dbReference type="PROSITE" id="PS50994"/>
    </source>
</evidence>
<evidence type="ECO:0000256" key="10">
    <source>
        <dbReference type="ARBA" id="ARBA00023125"/>
    </source>
</evidence>
<dbReference type="PANTHER" id="PTHR41694:SF4">
    <property type="entry name" value="ENDOGENOUS RETROVIRUS GROUP K MEMBER 10 POL PROTEIN-RELATED"/>
    <property type="match status" value="1"/>
</dbReference>
<evidence type="ECO:0000256" key="11">
    <source>
        <dbReference type="ARBA" id="ARBA00023268"/>
    </source>
</evidence>
<keyword evidence="11" id="KW-0511">Multifunctional enzyme</keyword>
<accession>E6Y2W5</accession>
<evidence type="ECO:0000256" key="5">
    <source>
        <dbReference type="ARBA" id="ARBA00022759"/>
    </source>
</evidence>
<evidence type="ECO:0000313" key="16">
    <source>
        <dbReference type="EMBL" id="ABY48897.1"/>
    </source>
</evidence>
<keyword evidence="3" id="KW-0540">Nuclease</keyword>
<dbReference type="GO" id="GO:0003677">
    <property type="term" value="F:DNA binding"/>
    <property type="evidence" value="ECO:0007669"/>
    <property type="project" value="UniProtKB-KW"/>
</dbReference>
<dbReference type="InterPro" id="IPR001037">
    <property type="entry name" value="Integrase_C_retrovir"/>
</dbReference>
<dbReference type="InterPro" id="IPR036862">
    <property type="entry name" value="Integrase_C_dom_sf_retrovir"/>
</dbReference>
<protein>
    <submittedName>
        <fullName evidence="16">Int</fullName>
    </submittedName>
</protein>
<evidence type="ECO:0000256" key="2">
    <source>
        <dbReference type="ARBA" id="ARBA00022695"/>
    </source>
</evidence>
<keyword evidence="2" id="KW-0548">Nucleotidyltransferase</keyword>
<keyword evidence="8" id="KW-0229">DNA integration</keyword>
<dbReference type="InterPro" id="IPR001584">
    <property type="entry name" value="Integrase_cat-core"/>
</dbReference>
<organism evidence="16">
    <name type="scientific">Notamacropus eugenii</name>
    <name type="common">Tammar wallaby</name>
    <name type="synonym">Macropus eugenii</name>
    <dbReference type="NCBI Taxonomy" id="9315"/>
    <lineage>
        <taxon>Eukaryota</taxon>
        <taxon>Metazoa</taxon>
        <taxon>Chordata</taxon>
        <taxon>Craniata</taxon>
        <taxon>Vertebrata</taxon>
        <taxon>Euteleostomi</taxon>
        <taxon>Mammalia</taxon>
        <taxon>Metatheria</taxon>
        <taxon>Diprotodontia</taxon>
        <taxon>Macropodidae</taxon>
        <taxon>Notamacropus</taxon>
    </lineage>
</organism>
<evidence type="ECO:0000256" key="7">
    <source>
        <dbReference type="ARBA" id="ARBA00022833"/>
    </source>
</evidence>
<dbReference type="GO" id="GO:0016787">
    <property type="term" value="F:hydrolase activity"/>
    <property type="evidence" value="ECO:0007669"/>
    <property type="project" value="UniProtKB-KW"/>
</dbReference>
<dbReference type="PROSITE" id="PS51027">
    <property type="entry name" value="INTEGRASE_DBD"/>
    <property type="match status" value="1"/>
</dbReference>
<keyword evidence="10" id="KW-0238">DNA-binding</keyword>
<feature type="compositionally biased region" description="Polar residues" evidence="13">
    <location>
        <begin position="237"/>
        <end position="255"/>
    </location>
</feature>
<dbReference type="SUPFAM" id="SSF53098">
    <property type="entry name" value="Ribonuclease H-like"/>
    <property type="match status" value="1"/>
</dbReference>
<dbReference type="Pfam" id="PF00665">
    <property type="entry name" value="rve"/>
    <property type="match status" value="1"/>
</dbReference>
<dbReference type="Pfam" id="PF00552">
    <property type="entry name" value="IN_DBD_C"/>
    <property type="match status" value="1"/>
</dbReference>
<dbReference type="GO" id="GO:0015074">
    <property type="term" value="P:DNA integration"/>
    <property type="evidence" value="ECO:0007669"/>
    <property type="project" value="UniProtKB-KW"/>
</dbReference>
<evidence type="ECO:0000259" key="15">
    <source>
        <dbReference type="PROSITE" id="PS51027"/>
    </source>
</evidence>
<feature type="domain" description="Integrase catalytic" evidence="14">
    <location>
        <begin position="1"/>
        <end position="144"/>
    </location>
</feature>
<keyword evidence="6" id="KW-0378">Hydrolase</keyword>
<keyword evidence="1" id="KW-0808">Transferase</keyword>